<gene>
    <name evidence="1" type="ORF">ISX34_01705</name>
</gene>
<dbReference type="Proteomes" id="UP000662438">
    <property type="component" value="Unassembled WGS sequence"/>
</dbReference>
<dbReference type="EMBL" id="JADIXG010000001">
    <property type="protein sequence ID" value="MBF1968592.1"/>
    <property type="molecule type" value="Genomic_DNA"/>
</dbReference>
<dbReference type="RefSeq" id="WP_039274141.1">
    <property type="nucleotide sequence ID" value="NZ_CAIZUP010000001.1"/>
</dbReference>
<sequence>MKSRELKTIHDLIITNYQKHDLGNGRYLHTFQPATTDTTYQFEANIEDVVIEGERYNIGFTEQNGIKTIDTSCLSKSSVLDKDFSYQYARNMSKQKHVENKGKNDSRVRHSESDGYYWGRKYAWREFGLALPREVFERYLIECIGHPYVECQVITEGYPQGDDSIAFLDDGLADAIDDLIQTAVIVNKGPYFKSPLYYGGDKKFTIKGVPAITDKK</sequence>
<reference evidence="1 2" key="1">
    <citation type="submission" date="2020-10" db="EMBL/GenBank/DDBJ databases">
        <title>Genomic surveiliance of eskapee pathogens from blood stream infections in KZN.</title>
        <authorList>
            <person name="Hetsa B.A."/>
            <person name="Amoako D.G."/>
            <person name="Akebe A.L.K."/>
            <person name="Essack S."/>
        </authorList>
    </citation>
    <scope>NUCLEOTIDE SEQUENCE [LARGE SCALE GENOMIC DNA]</scope>
    <source>
        <strain evidence="1 2">E6</strain>
    </source>
</reference>
<evidence type="ECO:0000313" key="1">
    <source>
        <dbReference type="EMBL" id="MBF1968592.1"/>
    </source>
</evidence>
<evidence type="ECO:0000313" key="2">
    <source>
        <dbReference type="Proteomes" id="UP000662438"/>
    </source>
</evidence>
<name>A0ABD4JRY4_9ENTR</name>
<accession>A0ABD4JRY4</accession>
<protein>
    <recommendedName>
        <fullName evidence="3">Large polyvalent protein associated domain-containing protein</fullName>
    </recommendedName>
</protein>
<evidence type="ECO:0008006" key="3">
    <source>
        <dbReference type="Google" id="ProtNLM"/>
    </source>
</evidence>
<organism evidence="1 2">
    <name type="scientific">Enterobacter hormaechei</name>
    <dbReference type="NCBI Taxonomy" id="158836"/>
    <lineage>
        <taxon>Bacteria</taxon>
        <taxon>Pseudomonadati</taxon>
        <taxon>Pseudomonadota</taxon>
        <taxon>Gammaproteobacteria</taxon>
        <taxon>Enterobacterales</taxon>
        <taxon>Enterobacteriaceae</taxon>
        <taxon>Enterobacter</taxon>
        <taxon>Enterobacter cloacae complex</taxon>
    </lineage>
</organism>
<comment type="caution">
    <text evidence="1">The sequence shown here is derived from an EMBL/GenBank/DDBJ whole genome shotgun (WGS) entry which is preliminary data.</text>
</comment>
<dbReference type="AlphaFoldDB" id="A0ABD4JRY4"/>
<proteinExistence type="predicted"/>